<keyword evidence="2" id="KW-0996">Nickel insertion</keyword>
<keyword evidence="1 2" id="KW-0143">Chaperone</keyword>
<gene>
    <name evidence="2" type="primary">ureD</name>
    <name evidence="3" type="ORF">GCM10009765_48720</name>
</gene>
<dbReference type="InterPro" id="IPR002669">
    <property type="entry name" value="UreD"/>
</dbReference>
<sequence>MKAEAYVHAELDASGRTILRTLRSAAPITLLPRRRPESGAAVVHLVGSGAAPLGGDDLTVTVRVGPGARLRIRGVAASVALPGQHAGCSRTRLRLQVEAGGELDYQPEPTVVTARAHHQAEVVADLAGDARLRLADTVVLGRAGEASGRLDTSLRVRRDGQPMLHQEIALGDPVLDASVAVVAGRRVLVTEFRCGENDPVEAVSGDWWSLVPLAAGGSLLTVLAPDAITAARCANEARQST</sequence>
<comment type="subunit">
    <text evidence="2">UreD, UreF and UreG form a complex that acts as a GTP-hydrolysis-dependent molecular chaperone, activating the urease apoprotein by helping to assemble the nickel containing metallocenter of UreC. The UreE protein probably delivers the nickel.</text>
</comment>
<comment type="caution">
    <text evidence="3">The sequence shown here is derived from an EMBL/GenBank/DDBJ whole genome shotgun (WGS) entry which is preliminary data.</text>
</comment>
<comment type="function">
    <text evidence="2">Required for maturation of urease via the functional incorporation of the urease nickel metallocenter.</text>
</comment>
<evidence type="ECO:0000313" key="3">
    <source>
        <dbReference type="EMBL" id="GAA1693717.1"/>
    </source>
</evidence>
<accession>A0ABN2HUC9</accession>
<dbReference type="Proteomes" id="UP001500618">
    <property type="component" value="Unassembled WGS sequence"/>
</dbReference>
<evidence type="ECO:0000256" key="1">
    <source>
        <dbReference type="ARBA" id="ARBA00023186"/>
    </source>
</evidence>
<evidence type="ECO:0000256" key="2">
    <source>
        <dbReference type="HAMAP-Rule" id="MF_01384"/>
    </source>
</evidence>
<dbReference type="EMBL" id="BAAANY010000020">
    <property type="protein sequence ID" value="GAA1693717.1"/>
    <property type="molecule type" value="Genomic_DNA"/>
</dbReference>
<comment type="subcellular location">
    <subcellularLocation>
        <location evidence="2">Cytoplasm</location>
    </subcellularLocation>
</comment>
<organism evidence="3 4">
    <name type="scientific">Fodinicola feengrottensis</name>
    <dbReference type="NCBI Taxonomy" id="435914"/>
    <lineage>
        <taxon>Bacteria</taxon>
        <taxon>Bacillati</taxon>
        <taxon>Actinomycetota</taxon>
        <taxon>Actinomycetes</taxon>
        <taxon>Mycobacteriales</taxon>
        <taxon>Fodinicola</taxon>
    </lineage>
</organism>
<comment type="similarity">
    <text evidence="2">Belongs to the UreD family.</text>
</comment>
<evidence type="ECO:0000313" key="4">
    <source>
        <dbReference type="Proteomes" id="UP001500618"/>
    </source>
</evidence>
<proteinExistence type="inferred from homology"/>
<dbReference type="Pfam" id="PF01774">
    <property type="entry name" value="UreD"/>
    <property type="match status" value="1"/>
</dbReference>
<dbReference type="HAMAP" id="MF_01384">
    <property type="entry name" value="UreD"/>
    <property type="match status" value="1"/>
</dbReference>
<keyword evidence="2" id="KW-0963">Cytoplasm</keyword>
<protein>
    <recommendedName>
        <fullName evidence="2">Urease accessory protein UreD</fullName>
    </recommendedName>
</protein>
<name>A0ABN2HUC9_9ACTN</name>
<keyword evidence="4" id="KW-1185">Reference proteome</keyword>
<reference evidence="3 4" key="1">
    <citation type="journal article" date="2019" name="Int. J. Syst. Evol. Microbiol.">
        <title>The Global Catalogue of Microorganisms (GCM) 10K type strain sequencing project: providing services to taxonomists for standard genome sequencing and annotation.</title>
        <authorList>
            <consortium name="The Broad Institute Genomics Platform"/>
            <consortium name="The Broad Institute Genome Sequencing Center for Infectious Disease"/>
            <person name="Wu L."/>
            <person name="Ma J."/>
        </authorList>
    </citation>
    <scope>NUCLEOTIDE SEQUENCE [LARGE SCALE GENOMIC DNA]</scope>
    <source>
        <strain evidence="3 4">JCM 14718</strain>
    </source>
</reference>